<organism evidence="1 2">
    <name type="scientific">Rhodococcoides kyotonense</name>
    <dbReference type="NCBI Taxonomy" id="398843"/>
    <lineage>
        <taxon>Bacteria</taxon>
        <taxon>Bacillati</taxon>
        <taxon>Actinomycetota</taxon>
        <taxon>Actinomycetes</taxon>
        <taxon>Mycobacteriales</taxon>
        <taxon>Nocardiaceae</taxon>
        <taxon>Rhodococcoides</taxon>
    </lineage>
</organism>
<dbReference type="EMBL" id="FZOW01000020">
    <property type="protein sequence ID" value="SNT44397.1"/>
    <property type="molecule type" value="Genomic_DNA"/>
</dbReference>
<dbReference type="Proteomes" id="UP000198327">
    <property type="component" value="Unassembled WGS sequence"/>
</dbReference>
<evidence type="ECO:0008006" key="3">
    <source>
        <dbReference type="Google" id="ProtNLM"/>
    </source>
</evidence>
<evidence type="ECO:0000313" key="1">
    <source>
        <dbReference type="EMBL" id="SNT44397.1"/>
    </source>
</evidence>
<accession>A0A239MNG8</accession>
<dbReference type="AlphaFoldDB" id="A0A239MNG8"/>
<gene>
    <name evidence="1" type="ORF">SAMN05421642_12045</name>
</gene>
<proteinExistence type="predicted"/>
<protein>
    <recommendedName>
        <fullName evidence="3">Excreted virulence factor EspC, type VII ESX diderm</fullName>
    </recommendedName>
</protein>
<reference evidence="2" key="1">
    <citation type="submission" date="2017-06" db="EMBL/GenBank/DDBJ databases">
        <authorList>
            <person name="Varghese N."/>
            <person name="Submissions S."/>
        </authorList>
    </citation>
    <scope>NUCLEOTIDE SEQUENCE [LARGE SCALE GENOMIC DNA]</scope>
    <source>
        <strain evidence="2">JCM 23211</strain>
    </source>
</reference>
<sequence length="101" mass="10498">MGDGMNIDVDAVIGVVNSFDETREIVERLAGVPGQFAFSSSTAGRNYDEAADRIVAGYSRVGASLRGWSEAIGDDVGRIRASIDGYRSVDSGAAGTIGAPR</sequence>
<keyword evidence="2" id="KW-1185">Reference proteome</keyword>
<name>A0A239MNG8_9NOCA</name>
<evidence type="ECO:0000313" key="2">
    <source>
        <dbReference type="Proteomes" id="UP000198327"/>
    </source>
</evidence>